<protein>
    <recommendedName>
        <fullName evidence="4">Ig-like domain-containing protein</fullName>
    </recommendedName>
</protein>
<organism evidence="2 3">
    <name type="scientific">Dryococelus australis</name>
    <dbReference type="NCBI Taxonomy" id="614101"/>
    <lineage>
        <taxon>Eukaryota</taxon>
        <taxon>Metazoa</taxon>
        <taxon>Ecdysozoa</taxon>
        <taxon>Arthropoda</taxon>
        <taxon>Hexapoda</taxon>
        <taxon>Insecta</taxon>
        <taxon>Pterygota</taxon>
        <taxon>Neoptera</taxon>
        <taxon>Polyneoptera</taxon>
        <taxon>Phasmatodea</taxon>
        <taxon>Verophasmatodea</taxon>
        <taxon>Anareolatae</taxon>
        <taxon>Phasmatidae</taxon>
        <taxon>Eurycanthinae</taxon>
        <taxon>Dryococelus</taxon>
    </lineage>
</organism>
<keyword evidence="3" id="KW-1185">Reference proteome</keyword>
<proteinExistence type="predicted"/>
<comment type="caution">
    <text evidence="2">The sequence shown here is derived from an EMBL/GenBank/DDBJ whole genome shotgun (WGS) entry which is preliminary data.</text>
</comment>
<feature type="region of interest" description="Disordered" evidence="1">
    <location>
        <begin position="713"/>
        <end position="732"/>
    </location>
</feature>
<name>A0ABQ9IL65_9NEOP</name>
<reference evidence="2 3" key="1">
    <citation type="submission" date="2023-02" db="EMBL/GenBank/DDBJ databases">
        <title>LHISI_Scaffold_Assembly.</title>
        <authorList>
            <person name="Stuart O.P."/>
            <person name="Cleave R."/>
            <person name="Magrath M.J.L."/>
            <person name="Mikheyev A.S."/>
        </authorList>
    </citation>
    <scope>NUCLEOTIDE SEQUENCE [LARGE SCALE GENOMIC DNA]</scope>
    <source>
        <strain evidence="2">Daus_M_001</strain>
        <tissue evidence="2">Leg muscle</tissue>
    </source>
</reference>
<dbReference type="PANTHER" id="PTHR21261:SF15">
    <property type="entry name" value="BEATEN PATH IIIA, ISOFORM D-RELATED"/>
    <property type="match status" value="1"/>
</dbReference>
<evidence type="ECO:0008006" key="4">
    <source>
        <dbReference type="Google" id="ProtNLM"/>
    </source>
</evidence>
<feature type="region of interest" description="Disordered" evidence="1">
    <location>
        <begin position="901"/>
        <end position="944"/>
    </location>
</feature>
<dbReference type="Proteomes" id="UP001159363">
    <property type="component" value="Chromosome 1"/>
</dbReference>
<feature type="compositionally biased region" description="Basic and acidic residues" evidence="1">
    <location>
        <begin position="722"/>
        <end position="732"/>
    </location>
</feature>
<evidence type="ECO:0000313" key="3">
    <source>
        <dbReference type="Proteomes" id="UP001159363"/>
    </source>
</evidence>
<dbReference type="PANTHER" id="PTHR21261">
    <property type="entry name" value="BEAT PROTEIN"/>
    <property type="match status" value="1"/>
</dbReference>
<gene>
    <name evidence="2" type="ORF">PR048_002412</name>
</gene>
<sequence>MAPERLGEEPYITSLRHQAHMWYLPTLARVQVLIDRYLGRLSQLKSLAAMEIKQNETEVANGMQLWERRENPRENLSAKATCKYFSMIPSTLVLLAAEVRCLLCRQIHNSSDSQVVLKSVNLSSTGRYLCEVSAEAPSFETVSEHGDMVVVECTEGQFSFSFGMGSSSGRCSQHNDCHSTEVRSVGDSNCTRHISLNPLPPPFTRLHLCSKRQFVSKSCSPPSSPMQSWFLEACSVQAHTPLLFTPTPEHIFMLAGELPGPSTTPSLSIEGHEPHPLPFSTTPDGVFCPTTTSVTLHLTGTPQHTNYESTPEPLTTPTRLPVHRLLPRRIKTHLPLLIPTDTRTSRKDFPHKLRCRISCVQLPFGHWKYFFVRRRPGNDNPYDIRTPCSNHINVLWHRLCSEDDKGPRWFSGQTTLLPSRRTVFVSWRAHSHFHMWVSCRTMALLGWFSRRFPVSPTTVFRRCSIDTSFHPHLQTSMNLYAETYRFPATNKTPPHHMLASPTSATYRTLFKFCAHLQEGLDVTTSDVYTNTVPTYHVLVHTITKTWKFKIRRSRNPRQQVLLRFKRGLVNNALHVATRRVHTCGHRPQRHRGGAAATCALLHMSQAPRGTLLRHRSVSCNLRGRAVLRRRRSYVCTDTYKPSPRGTLLRRRSGAVRALSARRVHTCGQWPRGATAALQKRSTRAWLICISARVAAAPPRSMSACMHTALRRTPDSSFSPSFEAEKRGSDKGDTTTRIKCAIATKRKALNWRAVFSSQCVYLWNFQRRPYNFIDGKCVRRFSAGCRLRGFESEHRVYIAVHSPSRALFSELGQQRGLSVTSRVSERVLPRRIGTRPEASAQKTVAPFKFRAGLEIEMKFISNRRNWRFEISIRDQHACQTTATNARFPIGRPCPYRPRRAVSTHRHQTAAHAAPIDQPATTSPTPYHPNTDHQAENVPATNPRLNVNTVRGESSLVRGAFKAKERKNLFQNREDQLQQMLTRNEVRLGLLNASEGKNKGKEESATKIDYTQGRSPYCASSDTLPHYVCAFRPDSLTGHTNKTPCVISHHVLPTDIIRNTDASHLAQAAITNRWGRGGLVARLLTSHLGEPGLIPGGSLPDFRMPLVGRFSRGSPISLYLPRFTRISS</sequence>
<accession>A0ABQ9IL65</accession>
<evidence type="ECO:0000313" key="2">
    <source>
        <dbReference type="EMBL" id="KAJ8897066.1"/>
    </source>
</evidence>
<dbReference type="EMBL" id="JARBHB010000001">
    <property type="protein sequence ID" value="KAJ8897066.1"/>
    <property type="molecule type" value="Genomic_DNA"/>
</dbReference>
<evidence type="ECO:0000256" key="1">
    <source>
        <dbReference type="SAM" id="MobiDB-lite"/>
    </source>
</evidence>